<comment type="subcellular location">
    <subcellularLocation>
        <location evidence="1">Cytoplasm</location>
        <location evidence="1">Cytoskeleton</location>
        <location evidence="1">Cilium axoneme</location>
    </subcellularLocation>
</comment>
<name>A0AAJ7DU43_9HYME</name>
<dbReference type="CDD" id="cd22963">
    <property type="entry name" value="DD_CrRSP4-like"/>
    <property type="match status" value="1"/>
</dbReference>
<evidence type="ECO:0000256" key="3">
    <source>
        <dbReference type="ARBA" id="ARBA00023069"/>
    </source>
</evidence>
<dbReference type="GO" id="GO:0035082">
    <property type="term" value="P:axoneme assembly"/>
    <property type="evidence" value="ECO:0007669"/>
    <property type="project" value="TreeGrafter"/>
</dbReference>
<dbReference type="Proteomes" id="UP000695007">
    <property type="component" value="Unplaced"/>
</dbReference>
<keyword evidence="4" id="KW-0206">Cytoskeleton</keyword>
<keyword evidence="5" id="KW-0966">Cell projection</keyword>
<dbReference type="KEGG" id="csol:105361150"/>
<feature type="compositionally biased region" description="Acidic residues" evidence="7">
    <location>
        <begin position="444"/>
        <end position="473"/>
    </location>
</feature>
<keyword evidence="6" id="KW-0175">Coiled coil</keyword>
<dbReference type="InterPro" id="IPR006802">
    <property type="entry name" value="Radial_spoke"/>
</dbReference>
<dbReference type="RefSeq" id="XP_011496559.1">
    <property type="nucleotide sequence ID" value="XM_011498257.1"/>
</dbReference>
<evidence type="ECO:0000256" key="5">
    <source>
        <dbReference type="ARBA" id="ARBA00023273"/>
    </source>
</evidence>
<feature type="coiled-coil region" evidence="6">
    <location>
        <begin position="187"/>
        <end position="214"/>
    </location>
</feature>
<keyword evidence="2" id="KW-0963">Cytoplasm</keyword>
<evidence type="ECO:0000256" key="7">
    <source>
        <dbReference type="SAM" id="MobiDB-lite"/>
    </source>
</evidence>
<dbReference type="GO" id="GO:0001534">
    <property type="term" value="C:radial spoke"/>
    <property type="evidence" value="ECO:0007669"/>
    <property type="project" value="InterPro"/>
</dbReference>
<dbReference type="Pfam" id="PF04712">
    <property type="entry name" value="Radial_spoke"/>
    <property type="match status" value="1"/>
</dbReference>
<feature type="region of interest" description="Disordered" evidence="7">
    <location>
        <begin position="593"/>
        <end position="613"/>
    </location>
</feature>
<evidence type="ECO:0000256" key="4">
    <source>
        <dbReference type="ARBA" id="ARBA00023212"/>
    </source>
</evidence>
<proteinExistence type="predicted"/>
<dbReference type="PANTHER" id="PTHR13159">
    <property type="entry name" value="RADIAL SPOKEHEAD-RELATED"/>
    <property type="match status" value="1"/>
</dbReference>
<feature type="compositionally biased region" description="Basic and acidic residues" evidence="7">
    <location>
        <begin position="385"/>
        <end position="397"/>
    </location>
</feature>
<evidence type="ECO:0000256" key="1">
    <source>
        <dbReference type="ARBA" id="ARBA00004430"/>
    </source>
</evidence>
<keyword evidence="3" id="KW-0969">Cilium</keyword>
<protein>
    <submittedName>
        <fullName evidence="9">Radial spoke head protein 6 homolog A</fullName>
    </submittedName>
</protein>
<feature type="compositionally biased region" description="Acidic residues" evidence="7">
    <location>
        <begin position="369"/>
        <end position="384"/>
    </location>
</feature>
<evidence type="ECO:0000313" key="8">
    <source>
        <dbReference type="Proteomes" id="UP000695007"/>
    </source>
</evidence>
<sequence>MAQTYEIDEAGSVDDVPSIKHEIECAKLYLQTFCPEAGNNLYDHISEILSKILLERPKNAFTLFEEYSKKLRNDKFKALDSNQLCDMYVPPPPYKNARILLKLFKVNLPATKSVHSSEEGIESIHEEKIEIPNMFDLLYFFEQADVGLTRVEIVILNLSIRKIVAEQRLKNIRFWGKILGRTNNYYILEATLTEEELEERLEKLKDKQEYLKVESESMNTKEIEETEDIELKALESVMPTKLSYEEGEAVEGESLQLVFPSVPINTWKSLPEVTEEKLGTGANAKIYYVCNSPGIDNWIELPSVTPQQIVVARQTIYIFTGNLESEIHTFPPFPGNEKNYLRAQIARIGAATHVSPIGYFEFDNGIERDDNEEEEDDDDEEIDENERGQNKPKEKTGIVKNQNYKPLPLEDLIDPSMSNWCHHSPYILKQGRVIWQDPMKINSDDENEKDYECDDEEVEGEETWSDGEEEKSEESELAKEVGPPLLTPLSQDLATKFATPWTARQSSKIQPDTAVALVRCNVWPGAYAAAIGKKFANLYIGWGYKHNAYNYNPPAMPEIQDQYVIDSELVEIQDPSFEEEEAYRIAHLLPTLEADDEEGEESAEVDCIENDDG</sequence>
<keyword evidence="8" id="KW-1185">Reference proteome</keyword>
<gene>
    <name evidence="9" type="primary">LOC105361150</name>
</gene>
<accession>A0AAJ7DU43</accession>
<reference evidence="9" key="1">
    <citation type="submission" date="2025-08" db="UniProtKB">
        <authorList>
            <consortium name="RefSeq"/>
        </authorList>
    </citation>
    <scope>IDENTIFICATION</scope>
</reference>
<evidence type="ECO:0000256" key="6">
    <source>
        <dbReference type="SAM" id="Coils"/>
    </source>
</evidence>
<organism evidence="8 9">
    <name type="scientific">Ceratosolen solmsi marchali</name>
    <dbReference type="NCBI Taxonomy" id="326594"/>
    <lineage>
        <taxon>Eukaryota</taxon>
        <taxon>Metazoa</taxon>
        <taxon>Ecdysozoa</taxon>
        <taxon>Arthropoda</taxon>
        <taxon>Hexapoda</taxon>
        <taxon>Insecta</taxon>
        <taxon>Pterygota</taxon>
        <taxon>Neoptera</taxon>
        <taxon>Endopterygota</taxon>
        <taxon>Hymenoptera</taxon>
        <taxon>Apocrita</taxon>
        <taxon>Proctotrupomorpha</taxon>
        <taxon>Chalcidoidea</taxon>
        <taxon>Agaonidae</taxon>
        <taxon>Agaoninae</taxon>
        <taxon>Ceratosolen</taxon>
    </lineage>
</organism>
<dbReference type="GO" id="GO:0060294">
    <property type="term" value="P:cilium movement involved in cell motility"/>
    <property type="evidence" value="ECO:0007669"/>
    <property type="project" value="InterPro"/>
</dbReference>
<evidence type="ECO:0000313" key="9">
    <source>
        <dbReference type="RefSeq" id="XP_011496559.1"/>
    </source>
</evidence>
<dbReference type="GeneID" id="105361150"/>
<dbReference type="AlphaFoldDB" id="A0AAJ7DU43"/>
<dbReference type="PANTHER" id="PTHR13159:SF0">
    <property type="entry name" value="RADIAL SPOKE HEAD 6 HOMOLOG A"/>
    <property type="match status" value="1"/>
</dbReference>
<evidence type="ECO:0000256" key="2">
    <source>
        <dbReference type="ARBA" id="ARBA00022490"/>
    </source>
</evidence>
<dbReference type="CTD" id="345895"/>
<feature type="region of interest" description="Disordered" evidence="7">
    <location>
        <begin position="362"/>
        <end position="402"/>
    </location>
</feature>
<feature type="region of interest" description="Disordered" evidence="7">
    <location>
        <begin position="442"/>
        <end position="480"/>
    </location>
</feature>